<dbReference type="AlphaFoldDB" id="A0A164XS84"/>
<feature type="transmembrane region" description="Helical" evidence="8">
    <location>
        <begin position="349"/>
        <end position="368"/>
    </location>
</feature>
<evidence type="ECO:0000256" key="1">
    <source>
        <dbReference type="ARBA" id="ARBA00004127"/>
    </source>
</evidence>
<reference evidence="10 11" key="1">
    <citation type="journal article" date="2016" name="Mol. Biol. Evol.">
        <title>Comparative Genomics of Early-Diverging Mushroom-Forming Fungi Provides Insights into the Origins of Lignocellulose Decay Capabilities.</title>
        <authorList>
            <person name="Nagy L.G."/>
            <person name="Riley R."/>
            <person name="Tritt A."/>
            <person name="Adam C."/>
            <person name="Daum C."/>
            <person name="Floudas D."/>
            <person name="Sun H."/>
            <person name="Yadav J.S."/>
            <person name="Pangilinan J."/>
            <person name="Larsson K.H."/>
            <person name="Matsuura K."/>
            <person name="Barry K."/>
            <person name="Labutti K."/>
            <person name="Kuo R."/>
            <person name="Ohm R.A."/>
            <person name="Bhattacharya S.S."/>
            <person name="Shirouzu T."/>
            <person name="Yoshinaga Y."/>
            <person name="Martin F.M."/>
            <person name="Grigoriev I.V."/>
            <person name="Hibbett D.S."/>
        </authorList>
    </citation>
    <scope>NUCLEOTIDE SEQUENCE [LARGE SCALE GENOMIC DNA]</scope>
    <source>
        <strain evidence="10 11">HHB9708</strain>
    </source>
</reference>
<evidence type="ECO:0000256" key="4">
    <source>
        <dbReference type="ARBA" id="ARBA00022692"/>
    </source>
</evidence>
<feature type="domain" description="Major facilitator superfamily (MFS) profile" evidence="9">
    <location>
        <begin position="76"/>
        <end position="461"/>
    </location>
</feature>
<dbReference type="EMBL" id="KV419399">
    <property type="protein sequence ID" value="KZS96241.1"/>
    <property type="molecule type" value="Genomic_DNA"/>
</dbReference>
<evidence type="ECO:0000256" key="3">
    <source>
        <dbReference type="ARBA" id="ARBA00022448"/>
    </source>
</evidence>
<feature type="transmembrane region" description="Helical" evidence="8">
    <location>
        <begin position="109"/>
        <end position="133"/>
    </location>
</feature>
<dbReference type="Gene3D" id="1.20.1250.20">
    <property type="entry name" value="MFS general substrate transporter like domains"/>
    <property type="match status" value="1"/>
</dbReference>
<evidence type="ECO:0000256" key="2">
    <source>
        <dbReference type="ARBA" id="ARBA00008335"/>
    </source>
</evidence>
<evidence type="ECO:0000259" key="9">
    <source>
        <dbReference type="PROSITE" id="PS50850"/>
    </source>
</evidence>
<protein>
    <submittedName>
        <fullName evidence="10">MFS general substrate transporter</fullName>
    </submittedName>
</protein>
<feature type="compositionally biased region" description="Polar residues" evidence="7">
    <location>
        <begin position="20"/>
        <end position="31"/>
    </location>
</feature>
<dbReference type="GO" id="GO:0012505">
    <property type="term" value="C:endomembrane system"/>
    <property type="evidence" value="ECO:0007669"/>
    <property type="project" value="UniProtKB-SubCell"/>
</dbReference>
<feature type="transmembrane region" description="Helical" evidence="8">
    <location>
        <begin position="402"/>
        <end position="425"/>
    </location>
</feature>
<dbReference type="GO" id="GO:0016020">
    <property type="term" value="C:membrane"/>
    <property type="evidence" value="ECO:0007669"/>
    <property type="project" value="TreeGrafter"/>
</dbReference>
<dbReference type="InterPro" id="IPR051788">
    <property type="entry name" value="MFS_Transporter"/>
</dbReference>
<dbReference type="Pfam" id="PF07690">
    <property type="entry name" value="MFS_1"/>
    <property type="match status" value="1"/>
</dbReference>
<feature type="transmembrane region" description="Helical" evidence="8">
    <location>
        <begin position="284"/>
        <end position="309"/>
    </location>
</feature>
<gene>
    <name evidence="10" type="ORF">SISNIDRAFT_547714</name>
</gene>
<comment type="similarity">
    <text evidence="2">Belongs to the major facilitator superfamily.</text>
</comment>
<dbReference type="GO" id="GO:0022857">
    <property type="term" value="F:transmembrane transporter activity"/>
    <property type="evidence" value="ECO:0007669"/>
    <property type="project" value="InterPro"/>
</dbReference>
<sequence>MTTTATMIHEEIAAPPRALRSNSNTAESLAAQNGDDIELPTILTSTESRSSSPKHPDPSHFSTAKTPAIRQKAHIQFFALCYSIFLAGWNDGTTGPLLPTIQRFYHVGFAVVSILFICNCVGFISGAALNVFLTDKFGFGKTIVLGSICQTIGYAVQAPAPPFPVLALGYVINGFGISLQDAQANGFVASLQENAAAKMGILHAAYGGGALISPLVATHFASQKHWSFHFLCSCAIAFTNTILLVWVFRFKTQNEALAEIGEASTETDESQQSKYSQIWKTKNVHLLAAFILVYVGVEVTTGGWIVTYIIQERGGGPSSGYISSGFFGGLTVGRLALLWVNKTVGERRVIWLYSILAIALELTIWFVPSLIGNAVAVSIIGVLLGPMYPIVMNYAGWILPGWLLTGAIGWIAGFGQAGSAILPFLTGMLASKFGIHTLQPLLVAMMALMIGLWWLVPPVQRRTE</sequence>
<evidence type="ECO:0000256" key="6">
    <source>
        <dbReference type="ARBA" id="ARBA00023136"/>
    </source>
</evidence>
<keyword evidence="5 8" id="KW-1133">Transmembrane helix</keyword>
<keyword evidence="6 8" id="KW-0472">Membrane</keyword>
<dbReference type="PROSITE" id="PS50850">
    <property type="entry name" value="MFS"/>
    <property type="match status" value="1"/>
</dbReference>
<keyword evidence="3" id="KW-0813">Transport</keyword>
<dbReference type="FunFam" id="1.20.1250.20:FF:000286">
    <property type="entry name" value="MFS efflux transporter"/>
    <property type="match status" value="1"/>
</dbReference>
<dbReference type="Proteomes" id="UP000076722">
    <property type="component" value="Unassembled WGS sequence"/>
</dbReference>
<feature type="transmembrane region" description="Helical" evidence="8">
    <location>
        <begin position="437"/>
        <end position="456"/>
    </location>
</feature>
<evidence type="ECO:0000313" key="10">
    <source>
        <dbReference type="EMBL" id="KZS96241.1"/>
    </source>
</evidence>
<evidence type="ECO:0000256" key="8">
    <source>
        <dbReference type="SAM" id="Phobius"/>
    </source>
</evidence>
<proteinExistence type="inferred from homology"/>
<accession>A0A164XS84</accession>
<dbReference type="InterPro" id="IPR020846">
    <property type="entry name" value="MFS_dom"/>
</dbReference>
<feature type="transmembrane region" description="Helical" evidence="8">
    <location>
        <begin position="200"/>
        <end position="220"/>
    </location>
</feature>
<evidence type="ECO:0000256" key="7">
    <source>
        <dbReference type="SAM" id="MobiDB-lite"/>
    </source>
</evidence>
<evidence type="ECO:0000313" key="11">
    <source>
        <dbReference type="Proteomes" id="UP000076722"/>
    </source>
</evidence>
<dbReference type="OrthoDB" id="413079at2759"/>
<feature type="transmembrane region" description="Helical" evidence="8">
    <location>
        <begin position="321"/>
        <end position="340"/>
    </location>
</feature>
<keyword evidence="11" id="KW-1185">Reference proteome</keyword>
<feature type="transmembrane region" description="Helical" evidence="8">
    <location>
        <begin position="374"/>
        <end position="395"/>
    </location>
</feature>
<dbReference type="SUPFAM" id="SSF103473">
    <property type="entry name" value="MFS general substrate transporter"/>
    <property type="match status" value="1"/>
</dbReference>
<comment type="subcellular location">
    <subcellularLocation>
        <location evidence="1">Endomembrane system</location>
        <topology evidence="1">Multi-pass membrane protein</topology>
    </subcellularLocation>
</comment>
<dbReference type="STRING" id="1314777.A0A164XS84"/>
<feature type="region of interest" description="Disordered" evidence="7">
    <location>
        <begin position="1"/>
        <end position="39"/>
    </location>
</feature>
<dbReference type="InterPro" id="IPR036259">
    <property type="entry name" value="MFS_trans_sf"/>
</dbReference>
<name>A0A164XS84_9AGAM</name>
<feature type="transmembrane region" description="Helical" evidence="8">
    <location>
        <begin position="226"/>
        <end position="248"/>
    </location>
</feature>
<dbReference type="PANTHER" id="PTHR23514:SF3">
    <property type="entry name" value="BYPASS OF STOP CODON PROTEIN 6"/>
    <property type="match status" value="1"/>
</dbReference>
<organism evidence="10 11">
    <name type="scientific">Sistotremastrum niveocremeum HHB9708</name>
    <dbReference type="NCBI Taxonomy" id="1314777"/>
    <lineage>
        <taxon>Eukaryota</taxon>
        <taxon>Fungi</taxon>
        <taxon>Dikarya</taxon>
        <taxon>Basidiomycota</taxon>
        <taxon>Agaricomycotina</taxon>
        <taxon>Agaricomycetes</taxon>
        <taxon>Sistotremastrales</taxon>
        <taxon>Sistotremastraceae</taxon>
        <taxon>Sertulicium</taxon>
        <taxon>Sertulicium niveocremeum</taxon>
    </lineage>
</organism>
<keyword evidence="4 8" id="KW-0812">Transmembrane</keyword>
<evidence type="ECO:0000256" key="5">
    <source>
        <dbReference type="ARBA" id="ARBA00022989"/>
    </source>
</evidence>
<dbReference type="InterPro" id="IPR011701">
    <property type="entry name" value="MFS"/>
</dbReference>
<dbReference type="PANTHER" id="PTHR23514">
    <property type="entry name" value="BYPASS OF STOP CODON PROTEIN 6"/>
    <property type="match status" value="1"/>
</dbReference>